<dbReference type="OrthoDB" id="292213at2759"/>
<evidence type="ECO:0000256" key="1">
    <source>
        <dbReference type="ARBA" id="ARBA00004141"/>
    </source>
</evidence>
<evidence type="ECO:0000313" key="8">
    <source>
        <dbReference type="Proteomes" id="UP000777438"/>
    </source>
</evidence>
<evidence type="ECO:0008006" key="9">
    <source>
        <dbReference type="Google" id="ProtNLM"/>
    </source>
</evidence>
<dbReference type="GO" id="GO:0005829">
    <property type="term" value="C:cytosol"/>
    <property type="evidence" value="ECO:0007669"/>
    <property type="project" value="GOC"/>
</dbReference>
<dbReference type="InterPro" id="IPR052241">
    <property type="entry name" value="SLC66/Scramblase_ANY1"/>
</dbReference>
<feature type="transmembrane region" description="Helical" evidence="6">
    <location>
        <begin position="6"/>
        <end position="25"/>
    </location>
</feature>
<evidence type="ECO:0000256" key="3">
    <source>
        <dbReference type="ARBA" id="ARBA00022989"/>
    </source>
</evidence>
<dbReference type="GO" id="GO:0016020">
    <property type="term" value="C:membrane"/>
    <property type="evidence" value="ECO:0007669"/>
    <property type="project" value="UniProtKB-SubCell"/>
</dbReference>
<sequence length="288" mass="32142">MSWLTELTGILAPFFIIMSPILSYSDQIISMHRSKSSAGFSLDIPLIMLVASFLRIFYWPHAQYDLSLLAQSLLMVVVQLILLKVALDHRPPPSSKGGEAALPFSGPDDAQRPYSFWQWRSSKRYWQAITYFAGALLFLEFFLSKTPIYGTYANAIGCIGLAVEATLPIPQILVNWRSKSSKGLRLSVLGAWIGGDSMKLFWFFTTTTEIPWAFKISGSFQASCDFFLGAQYLMYGSGEPAVVKEHPMTEWPSQATNRSHSHSLSGGMLPTPHVEAMQGSEGILRTRR</sequence>
<dbReference type="GO" id="GO:0005802">
    <property type="term" value="C:trans-Golgi network"/>
    <property type="evidence" value="ECO:0007669"/>
    <property type="project" value="TreeGrafter"/>
</dbReference>
<dbReference type="GO" id="GO:0042147">
    <property type="term" value="P:retrograde transport, endosome to Golgi"/>
    <property type="evidence" value="ECO:0007669"/>
    <property type="project" value="TreeGrafter"/>
</dbReference>
<dbReference type="GO" id="GO:0045332">
    <property type="term" value="P:phospholipid translocation"/>
    <property type="evidence" value="ECO:0007669"/>
    <property type="project" value="TreeGrafter"/>
</dbReference>
<feature type="transmembrane region" description="Helical" evidence="6">
    <location>
        <begin position="125"/>
        <end position="143"/>
    </location>
</feature>
<dbReference type="GO" id="GO:0005768">
    <property type="term" value="C:endosome"/>
    <property type="evidence" value="ECO:0007669"/>
    <property type="project" value="TreeGrafter"/>
</dbReference>
<feature type="transmembrane region" description="Helical" evidence="6">
    <location>
        <begin position="66"/>
        <end position="87"/>
    </location>
</feature>
<proteinExistence type="predicted"/>
<dbReference type="EMBL" id="JAGPYM010000007">
    <property type="protein sequence ID" value="KAH6892161.1"/>
    <property type="molecule type" value="Genomic_DNA"/>
</dbReference>
<dbReference type="SMART" id="SM00679">
    <property type="entry name" value="CTNS"/>
    <property type="match status" value="2"/>
</dbReference>
<evidence type="ECO:0000256" key="6">
    <source>
        <dbReference type="SAM" id="Phobius"/>
    </source>
</evidence>
<dbReference type="InterPro" id="IPR006603">
    <property type="entry name" value="PQ-loop_rpt"/>
</dbReference>
<organism evidence="7 8">
    <name type="scientific">Thelonectria olida</name>
    <dbReference type="NCBI Taxonomy" id="1576542"/>
    <lineage>
        <taxon>Eukaryota</taxon>
        <taxon>Fungi</taxon>
        <taxon>Dikarya</taxon>
        <taxon>Ascomycota</taxon>
        <taxon>Pezizomycotina</taxon>
        <taxon>Sordariomycetes</taxon>
        <taxon>Hypocreomycetidae</taxon>
        <taxon>Hypocreales</taxon>
        <taxon>Nectriaceae</taxon>
        <taxon>Thelonectria</taxon>
    </lineage>
</organism>
<feature type="transmembrane region" description="Helical" evidence="6">
    <location>
        <begin position="37"/>
        <end position="60"/>
    </location>
</feature>
<dbReference type="Proteomes" id="UP000777438">
    <property type="component" value="Unassembled WGS sequence"/>
</dbReference>
<evidence type="ECO:0000256" key="4">
    <source>
        <dbReference type="ARBA" id="ARBA00023136"/>
    </source>
</evidence>
<comment type="subcellular location">
    <subcellularLocation>
        <location evidence="1">Membrane</location>
        <topology evidence="1">Multi-pass membrane protein</topology>
    </subcellularLocation>
</comment>
<keyword evidence="4 6" id="KW-0472">Membrane</keyword>
<feature type="region of interest" description="Disordered" evidence="5">
    <location>
        <begin position="249"/>
        <end position="288"/>
    </location>
</feature>
<dbReference type="Gene3D" id="1.20.1280.290">
    <property type="match status" value="2"/>
</dbReference>
<evidence type="ECO:0000256" key="2">
    <source>
        <dbReference type="ARBA" id="ARBA00022692"/>
    </source>
</evidence>
<keyword evidence="3 6" id="KW-1133">Transmembrane helix</keyword>
<name>A0A9P8W7T8_9HYPO</name>
<evidence type="ECO:0000313" key="7">
    <source>
        <dbReference type="EMBL" id="KAH6892161.1"/>
    </source>
</evidence>
<dbReference type="AlphaFoldDB" id="A0A9P8W7T8"/>
<dbReference type="PANTHER" id="PTHR14856:SF9">
    <property type="entry name" value="PQ-LOOP REPEAT-CONTAINING PROTEIN 1"/>
    <property type="match status" value="1"/>
</dbReference>
<feature type="compositionally biased region" description="Polar residues" evidence="5">
    <location>
        <begin position="251"/>
        <end position="264"/>
    </location>
</feature>
<comment type="caution">
    <text evidence="7">The sequence shown here is derived from an EMBL/GenBank/DDBJ whole genome shotgun (WGS) entry which is preliminary data.</text>
</comment>
<keyword evidence="2 6" id="KW-0812">Transmembrane</keyword>
<dbReference type="PANTHER" id="PTHR14856">
    <property type="entry name" value="PQ-LOOP REPEAT-CONTAINING PROTEIN 1-LIKE PROTEIN"/>
    <property type="match status" value="1"/>
</dbReference>
<evidence type="ECO:0000256" key="5">
    <source>
        <dbReference type="SAM" id="MobiDB-lite"/>
    </source>
</evidence>
<protein>
    <recommendedName>
        <fullName evidence="9">PQ loop repeat protein</fullName>
    </recommendedName>
</protein>
<keyword evidence="8" id="KW-1185">Reference proteome</keyword>
<reference evidence="7 8" key="1">
    <citation type="journal article" date="2021" name="Nat. Commun.">
        <title>Genetic determinants of endophytism in the Arabidopsis root mycobiome.</title>
        <authorList>
            <person name="Mesny F."/>
            <person name="Miyauchi S."/>
            <person name="Thiergart T."/>
            <person name="Pickel B."/>
            <person name="Atanasova L."/>
            <person name="Karlsson M."/>
            <person name="Huettel B."/>
            <person name="Barry K.W."/>
            <person name="Haridas S."/>
            <person name="Chen C."/>
            <person name="Bauer D."/>
            <person name="Andreopoulos W."/>
            <person name="Pangilinan J."/>
            <person name="LaButti K."/>
            <person name="Riley R."/>
            <person name="Lipzen A."/>
            <person name="Clum A."/>
            <person name="Drula E."/>
            <person name="Henrissat B."/>
            <person name="Kohler A."/>
            <person name="Grigoriev I.V."/>
            <person name="Martin F.M."/>
            <person name="Hacquard S."/>
        </authorList>
    </citation>
    <scope>NUCLEOTIDE SEQUENCE [LARGE SCALE GENOMIC DNA]</scope>
    <source>
        <strain evidence="7 8">MPI-CAGE-CH-0241</strain>
    </source>
</reference>
<gene>
    <name evidence="7" type="ORF">B0T10DRAFT_457879</name>
</gene>
<dbReference type="Pfam" id="PF04193">
    <property type="entry name" value="PQ-loop"/>
    <property type="match status" value="2"/>
</dbReference>
<accession>A0A9P8W7T8</accession>